<accession>A0ABS5B079</accession>
<evidence type="ECO:0000313" key="2">
    <source>
        <dbReference type="EMBL" id="MBP2622160.1"/>
    </source>
</evidence>
<keyword evidence="3" id="KW-1185">Reference proteome</keyword>
<comment type="caution">
    <text evidence="2">The sequence shown here is derived from an EMBL/GenBank/DDBJ whole genome shotgun (WGS) entry which is preliminary data.</text>
</comment>
<evidence type="ECO:0000256" key="1">
    <source>
        <dbReference type="SAM" id="Phobius"/>
    </source>
</evidence>
<keyword evidence="1" id="KW-0472">Membrane</keyword>
<dbReference type="RefSeq" id="WP_209552082.1">
    <property type="nucleotide sequence ID" value="NZ_QFAY01000036.1"/>
</dbReference>
<gene>
    <name evidence="2" type="ORF">DHL47_12690</name>
</gene>
<reference evidence="2 3" key="1">
    <citation type="submission" date="2018-05" db="EMBL/GenBank/DDBJ databases">
        <title>Draft genome sequence of Streptococcus panodentis CCUG 70867T.</title>
        <authorList>
            <person name="Salva-Serra F."/>
            <person name="Mendez V."/>
            <person name="Jaen-Luchoro D."/>
            <person name="Gonzales-Siles L."/>
            <person name="Karlsson R."/>
            <person name="Engstrom-Jakobsson H."/>
            <person name="Busquets A."/>
            <person name="Gomila M."/>
            <person name="Pineiro-Iglesias B."/>
            <person name="Bennasar-Figueras A."/>
            <person name="Seeger M."/>
            <person name="Moore E."/>
        </authorList>
    </citation>
    <scope>NUCLEOTIDE SEQUENCE [LARGE SCALE GENOMIC DNA]</scope>
    <source>
        <strain evidence="2 3">CCUG 70867</strain>
    </source>
</reference>
<keyword evidence="1" id="KW-1133">Transmembrane helix</keyword>
<evidence type="ECO:0008006" key="4">
    <source>
        <dbReference type="Google" id="ProtNLM"/>
    </source>
</evidence>
<proteinExistence type="predicted"/>
<organism evidence="2 3">
    <name type="scientific">Streptococcus panodentis</name>
    <dbReference type="NCBI Taxonomy" id="1581472"/>
    <lineage>
        <taxon>Bacteria</taxon>
        <taxon>Bacillati</taxon>
        <taxon>Bacillota</taxon>
        <taxon>Bacilli</taxon>
        <taxon>Lactobacillales</taxon>
        <taxon>Streptococcaceae</taxon>
        <taxon>Streptococcus</taxon>
    </lineage>
</organism>
<dbReference type="Proteomes" id="UP001519349">
    <property type="component" value="Unassembled WGS sequence"/>
</dbReference>
<dbReference type="EMBL" id="QFAY01000036">
    <property type="protein sequence ID" value="MBP2622160.1"/>
    <property type="molecule type" value="Genomic_DNA"/>
</dbReference>
<name>A0ABS5B079_9STRE</name>
<evidence type="ECO:0000313" key="3">
    <source>
        <dbReference type="Proteomes" id="UP001519349"/>
    </source>
</evidence>
<feature type="transmembrane region" description="Helical" evidence="1">
    <location>
        <begin position="12"/>
        <end position="30"/>
    </location>
</feature>
<protein>
    <recommendedName>
        <fullName evidence="4">Lipoprotein</fullName>
    </recommendedName>
</protein>
<keyword evidence="1" id="KW-0812">Transmembrane</keyword>
<sequence length="317" mass="37501">MRQLQIKKTKLFSILLAVFFLLGVAVWYFFLRVTPRFEESVKVNVDKDIQIEQLENGRVVAITSNTPYYPYFMVGKKNFYLTEWRRNNTNRLPRDDQQKDGEYYYLHCYDLNSKKEEKKLDLYEIIRKYDSKLGIDLSVSIKIVFYRGADYLYIGLSKENKGAPVHYKDVLVNTDTEEVIDCPKDILNQQREFDLAISATGLSKRVWDTYNVDISDAFLEVSVTKNMKIHENLNIYQTYPKLVQKLNQGKTRLFVRQDENSQEEWFNILMRWFAPTGEEKLSLTITDETTGEVTSINSYQDFLVWQESHSKKEENKE</sequence>